<protein>
    <submittedName>
        <fullName evidence="1">Uncharacterized protein</fullName>
    </submittedName>
</protein>
<gene>
    <name evidence="1" type="ORF">H340_25917</name>
</gene>
<comment type="caution">
    <text evidence="1">The sequence shown here is derived from an EMBL/GenBank/DDBJ whole genome shotgun (WGS) entry which is preliminary data.</text>
</comment>
<proteinExistence type="predicted"/>
<accession>M3AVB4</accession>
<dbReference type="PATRIC" id="fig|1223523.3.peg.5257"/>
<organism evidence="1 2">
    <name type="scientific">Streptomyces mobaraensis (strain ATCC 29032 / DSM 40847 / JCM 4168 / NBRC 13819 / NCIMB 11159 / IPCR 16-22)</name>
    <dbReference type="NCBI Taxonomy" id="1223523"/>
    <lineage>
        <taxon>Bacteria</taxon>
        <taxon>Bacillati</taxon>
        <taxon>Actinomycetota</taxon>
        <taxon>Actinomycetes</taxon>
        <taxon>Kitasatosporales</taxon>
        <taxon>Streptomycetaceae</taxon>
        <taxon>Streptomyces</taxon>
    </lineage>
</organism>
<dbReference type="RefSeq" id="WP_004951821.1">
    <property type="nucleotide sequence ID" value="NZ_AORZ01000115.1"/>
</dbReference>
<dbReference type="AlphaFoldDB" id="M3AVB4"/>
<name>M3AVB4_STRM1</name>
<dbReference type="Proteomes" id="UP000011740">
    <property type="component" value="Unassembled WGS sequence"/>
</dbReference>
<sequence length="64" mass="7120">MPAASESSCPAEEINRAIRAFLADRDRPLTTAERRVYEELRARWVDAIRRRSGVAGGSSHGPPR</sequence>
<dbReference type="EMBL" id="AORZ01000115">
    <property type="protein sequence ID" value="EME97532.1"/>
    <property type="molecule type" value="Genomic_DNA"/>
</dbReference>
<reference evidence="1 2" key="1">
    <citation type="journal article" date="2013" name="Genome Announc.">
        <title>Whole-Genome Shotgun Assembly and Analysis of the Genome of Streptomyces mobaraensis DSM 40847, a Strain for Industrial Production of Microbial Transglutaminase.</title>
        <authorList>
            <person name="Yang H."/>
            <person name="He T."/>
            <person name="Wu W."/>
            <person name="Zhu W."/>
            <person name="Lu B."/>
            <person name="Sun W."/>
        </authorList>
    </citation>
    <scope>NUCLEOTIDE SEQUENCE [LARGE SCALE GENOMIC DNA]</scope>
    <source>
        <strain evidence="1 2">DSM 40847</strain>
    </source>
</reference>
<evidence type="ECO:0000313" key="1">
    <source>
        <dbReference type="EMBL" id="EME97532.1"/>
    </source>
</evidence>
<evidence type="ECO:0000313" key="2">
    <source>
        <dbReference type="Proteomes" id="UP000011740"/>
    </source>
</evidence>